<dbReference type="AlphaFoldDB" id="A0A0E3M7W8"/>
<organism evidence="1 2">
    <name type="scientific">Clostridium scatologenes</name>
    <dbReference type="NCBI Taxonomy" id="1548"/>
    <lineage>
        <taxon>Bacteria</taxon>
        <taxon>Bacillati</taxon>
        <taxon>Bacillota</taxon>
        <taxon>Clostridia</taxon>
        <taxon>Eubacteriales</taxon>
        <taxon>Clostridiaceae</taxon>
        <taxon>Clostridium</taxon>
    </lineage>
</organism>
<protein>
    <submittedName>
        <fullName evidence="1">Uncharacterized protein</fullName>
    </submittedName>
</protein>
<sequence length="42" mass="5142">MEIKKYNFYTLINIDKLKKSKSDLNKKQTLIFYKILEFKLSI</sequence>
<accession>A0A0E3M7W8</accession>
<keyword evidence="2" id="KW-1185">Reference proteome</keyword>
<evidence type="ECO:0000313" key="2">
    <source>
        <dbReference type="Proteomes" id="UP000033115"/>
    </source>
</evidence>
<evidence type="ECO:0000313" key="1">
    <source>
        <dbReference type="EMBL" id="AKA68178.1"/>
    </source>
</evidence>
<dbReference type="EMBL" id="CP009933">
    <property type="protein sequence ID" value="AKA68178.1"/>
    <property type="molecule type" value="Genomic_DNA"/>
</dbReference>
<dbReference type="Proteomes" id="UP000033115">
    <property type="component" value="Chromosome"/>
</dbReference>
<name>A0A0E3M7W8_CLOSL</name>
<dbReference type="HOGENOM" id="CLU_3249692_0_0_9"/>
<gene>
    <name evidence="1" type="ORF">CSCA_1053</name>
</gene>
<dbReference type="KEGG" id="csq:CSCA_1053"/>
<reference evidence="1 2" key="1">
    <citation type="journal article" date="2015" name="J. Biotechnol.">
        <title>Complete genome sequence of a malodorant-producing acetogen, Clostridium scatologenes ATCC 25775(T).</title>
        <authorList>
            <person name="Zhu Z."/>
            <person name="Guo T."/>
            <person name="Zheng H."/>
            <person name="Song T."/>
            <person name="Ouyang P."/>
            <person name="Xie J."/>
        </authorList>
    </citation>
    <scope>NUCLEOTIDE SEQUENCE [LARGE SCALE GENOMIC DNA]</scope>
    <source>
        <strain evidence="1 2">ATCC 25775</strain>
    </source>
</reference>
<proteinExistence type="predicted"/>